<dbReference type="EMBL" id="CAMXCT030001041">
    <property type="protein sequence ID" value="CAL4773365.1"/>
    <property type="molecule type" value="Genomic_DNA"/>
</dbReference>
<reference evidence="1" key="1">
    <citation type="submission" date="2022-10" db="EMBL/GenBank/DDBJ databases">
        <authorList>
            <person name="Chen Y."/>
            <person name="Dougan E. K."/>
            <person name="Chan C."/>
            <person name="Rhodes N."/>
            <person name="Thang M."/>
        </authorList>
    </citation>
    <scope>NUCLEOTIDE SEQUENCE</scope>
</reference>
<comment type="caution">
    <text evidence="1">The sequence shown here is derived from an EMBL/GenBank/DDBJ whole genome shotgun (WGS) entry which is preliminary data.</text>
</comment>
<gene>
    <name evidence="1" type="ORF">C1SCF055_LOCUS13436</name>
</gene>
<keyword evidence="4" id="KW-1185">Reference proteome</keyword>
<evidence type="ECO:0000313" key="3">
    <source>
        <dbReference type="EMBL" id="CAL4773365.1"/>
    </source>
</evidence>
<evidence type="ECO:0000313" key="1">
    <source>
        <dbReference type="EMBL" id="CAI3986053.1"/>
    </source>
</evidence>
<proteinExistence type="predicted"/>
<dbReference type="EMBL" id="CAMXCT020001041">
    <property type="protein sequence ID" value="CAL1139428.1"/>
    <property type="molecule type" value="Genomic_DNA"/>
</dbReference>
<dbReference type="EMBL" id="CAMXCT010001041">
    <property type="protein sequence ID" value="CAI3986053.1"/>
    <property type="molecule type" value="Genomic_DNA"/>
</dbReference>
<evidence type="ECO:0000313" key="4">
    <source>
        <dbReference type="Proteomes" id="UP001152797"/>
    </source>
</evidence>
<organism evidence="1">
    <name type="scientific">Cladocopium goreaui</name>
    <dbReference type="NCBI Taxonomy" id="2562237"/>
    <lineage>
        <taxon>Eukaryota</taxon>
        <taxon>Sar</taxon>
        <taxon>Alveolata</taxon>
        <taxon>Dinophyceae</taxon>
        <taxon>Suessiales</taxon>
        <taxon>Symbiodiniaceae</taxon>
        <taxon>Cladocopium</taxon>
    </lineage>
</organism>
<dbReference type="OrthoDB" id="429950at2759"/>
<name>A0A9P1C7D5_9DINO</name>
<sequence>MAVTPAKISENPVPVCPLCEKQKLRFSKVTGSYSCPGFFDDESKSFKRCKGPGDDTQLAGS</sequence>
<protein>
    <submittedName>
        <fullName evidence="3">Poly [ADP-ribose] polymerase</fullName>
    </submittedName>
</protein>
<accession>A0A9P1C7D5</accession>
<dbReference type="Proteomes" id="UP001152797">
    <property type="component" value="Unassembled WGS sequence"/>
</dbReference>
<evidence type="ECO:0000313" key="2">
    <source>
        <dbReference type="EMBL" id="CAL1139428.1"/>
    </source>
</evidence>
<reference evidence="2" key="2">
    <citation type="submission" date="2024-04" db="EMBL/GenBank/DDBJ databases">
        <authorList>
            <person name="Chen Y."/>
            <person name="Shah S."/>
            <person name="Dougan E. K."/>
            <person name="Thang M."/>
            <person name="Chan C."/>
        </authorList>
    </citation>
    <scope>NUCLEOTIDE SEQUENCE [LARGE SCALE GENOMIC DNA]</scope>
</reference>
<dbReference type="AlphaFoldDB" id="A0A9P1C7D5"/>